<gene>
    <name evidence="3" type="ORF">CI610_03203</name>
</gene>
<dbReference type="GO" id="GO:0052816">
    <property type="term" value="F:long-chain fatty acyl-CoA hydrolase activity"/>
    <property type="evidence" value="ECO:0007669"/>
    <property type="project" value="TreeGrafter"/>
</dbReference>
<proteinExistence type="predicted"/>
<dbReference type="PANTHER" id="PTHR11049:SF5">
    <property type="entry name" value="ACYL-COA THIOESTER HYDROLASE YCIA"/>
    <property type="match status" value="1"/>
</dbReference>
<evidence type="ECO:0000313" key="3">
    <source>
        <dbReference type="EMBL" id="PJE77865.1"/>
    </source>
</evidence>
<dbReference type="EMBL" id="NSIT01000340">
    <property type="protein sequence ID" value="PJE77865.1"/>
    <property type="molecule type" value="Genomic_DNA"/>
</dbReference>
<evidence type="ECO:0000259" key="2">
    <source>
        <dbReference type="PROSITE" id="PS51770"/>
    </source>
</evidence>
<name>A0A2H9T3R1_9ZZZZ</name>
<dbReference type="EC" id="3.1.2.-" evidence="3"/>
<dbReference type="Pfam" id="PF03061">
    <property type="entry name" value="4HBT"/>
    <property type="match status" value="1"/>
</dbReference>
<dbReference type="PROSITE" id="PS51770">
    <property type="entry name" value="HOTDOG_ACOT"/>
    <property type="match status" value="1"/>
</dbReference>
<organism evidence="3">
    <name type="scientific">invertebrate metagenome</name>
    <dbReference type="NCBI Taxonomy" id="1711999"/>
    <lineage>
        <taxon>unclassified sequences</taxon>
        <taxon>metagenomes</taxon>
        <taxon>organismal metagenomes</taxon>
    </lineage>
</organism>
<dbReference type="InterPro" id="IPR029069">
    <property type="entry name" value="HotDog_dom_sf"/>
</dbReference>
<evidence type="ECO:0000256" key="1">
    <source>
        <dbReference type="ARBA" id="ARBA00022801"/>
    </source>
</evidence>
<reference evidence="3" key="1">
    <citation type="journal article" date="2017" name="Appl. Environ. Microbiol.">
        <title>Molecular characterization of an Endozoicomonas-like organism causing infection in king scallop Pecten maximus L.</title>
        <authorList>
            <person name="Cano I."/>
            <person name="van Aerle R."/>
            <person name="Ross S."/>
            <person name="Verner-Jeffreys D.W."/>
            <person name="Paley R.K."/>
            <person name="Rimmer G."/>
            <person name="Ryder D."/>
            <person name="Hooper P."/>
            <person name="Stone D."/>
            <person name="Feist S.W."/>
        </authorList>
    </citation>
    <scope>NUCLEOTIDE SEQUENCE</scope>
</reference>
<dbReference type="InterPro" id="IPR040170">
    <property type="entry name" value="Cytosol_ACT"/>
</dbReference>
<sequence length="132" mass="14716">MVTPRGELVLRTLAMPADTNPNGDIFGGWLLSQMDIAGGLAAKQRSHSRISTIAIESMAFHHPVKVGDVICCYAEFIRVGTTSMRIRLEVWVMSFPYEPEQRAKVTEGIFTYVAINDQGRPHPVNRNEQTCP</sequence>
<dbReference type="GO" id="GO:0006637">
    <property type="term" value="P:acyl-CoA metabolic process"/>
    <property type="evidence" value="ECO:0007669"/>
    <property type="project" value="TreeGrafter"/>
</dbReference>
<dbReference type="AlphaFoldDB" id="A0A2H9T3R1"/>
<dbReference type="InterPro" id="IPR006683">
    <property type="entry name" value="Thioestr_dom"/>
</dbReference>
<feature type="domain" description="HotDog ACOT-type" evidence="2">
    <location>
        <begin position="4"/>
        <end position="118"/>
    </location>
</feature>
<keyword evidence="1 3" id="KW-0378">Hydrolase</keyword>
<dbReference type="CDD" id="cd03442">
    <property type="entry name" value="BFIT_BACH"/>
    <property type="match status" value="1"/>
</dbReference>
<dbReference type="PANTHER" id="PTHR11049">
    <property type="entry name" value="ACYL COENZYME A THIOESTER HYDROLASE"/>
    <property type="match status" value="1"/>
</dbReference>
<dbReference type="GO" id="GO:0005829">
    <property type="term" value="C:cytosol"/>
    <property type="evidence" value="ECO:0007669"/>
    <property type="project" value="TreeGrafter"/>
</dbReference>
<comment type="caution">
    <text evidence="3">The sequence shown here is derived from an EMBL/GenBank/DDBJ whole genome shotgun (WGS) entry which is preliminary data.</text>
</comment>
<dbReference type="InterPro" id="IPR033120">
    <property type="entry name" value="HOTDOG_ACOT"/>
</dbReference>
<dbReference type="NCBIfam" id="NF007970">
    <property type="entry name" value="PRK10694.1"/>
    <property type="match status" value="1"/>
</dbReference>
<dbReference type="Gene3D" id="3.10.129.10">
    <property type="entry name" value="Hotdog Thioesterase"/>
    <property type="match status" value="1"/>
</dbReference>
<dbReference type="SUPFAM" id="SSF54637">
    <property type="entry name" value="Thioesterase/thiol ester dehydrase-isomerase"/>
    <property type="match status" value="1"/>
</dbReference>
<accession>A0A2H9T3R1</accession>
<protein>
    <submittedName>
        <fullName evidence="3">Putative acyl-CoA thioester hydrolase</fullName>
        <ecNumber evidence="3">3.1.2.-</ecNumber>
    </submittedName>
</protein>
<dbReference type="GO" id="GO:0009062">
    <property type="term" value="P:fatty acid catabolic process"/>
    <property type="evidence" value="ECO:0007669"/>
    <property type="project" value="TreeGrafter"/>
</dbReference>